<evidence type="ECO:0000313" key="1">
    <source>
        <dbReference type="EMBL" id="PRY90512.1"/>
    </source>
</evidence>
<dbReference type="Proteomes" id="UP000238157">
    <property type="component" value="Unassembled WGS sequence"/>
</dbReference>
<protein>
    <recommendedName>
        <fullName evidence="3">Carboxypeptidase-like protein</fullName>
    </recommendedName>
</protein>
<organism evidence="1 2">
    <name type="scientific">Mongoliibacter ruber</name>
    <dbReference type="NCBI Taxonomy" id="1750599"/>
    <lineage>
        <taxon>Bacteria</taxon>
        <taxon>Pseudomonadati</taxon>
        <taxon>Bacteroidota</taxon>
        <taxon>Cytophagia</taxon>
        <taxon>Cytophagales</taxon>
        <taxon>Cyclobacteriaceae</taxon>
        <taxon>Mongoliibacter</taxon>
    </lineage>
</organism>
<proteinExistence type="predicted"/>
<name>A0A2T0WUX8_9BACT</name>
<gene>
    <name evidence="1" type="ORF">CLW00_101173</name>
</gene>
<keyword evidence="2" id="KW-1185">Reference proteome</keyword>
<dbReference type="InterPro" id="IPR008969">
    <property type="entry name" value="CarboxyPept-like_regulatory"/>
</dbReference>
<reference evidence="1 2" key="1">
    <citation type="submission" date="2018-03" db="EMBL/GenBank/DDBJ databases">
        <title>Genomic Encyclopedia of Archaeal and Bacterial Type Strains, Phase II (KMG-II): from individual species to whole genera.</title>
        <authorList>
            <person name="Goeker M."/>
        </authorList>
    </citation>
    <scope>NUCLEOTIDE SEQUENCE [LARGE SCALE GENOMIC DNA]</scope>
    <source>
        <strain evidence="1 2">DSM 27929</strain>
    </source>
</reference>
<accession>A0A2T0WUX8</accession>
<dbReference type="RefSeq" id="WP_245917135.1">
    <property type="nucleotide sequence ID" value="NZ_PVTR01000001.1"/>
</dbReference>
<sequence length="359" mass="41144">MITSKLRLSLTTLFFVLLFTQHFYLLAQSGDERYSIKGQLKDGLTEGRINGAVITLKETAFATSSKNGGNFLLENVYTNRFILNINVPGYQSYQSVLNVRDNVDLGMITLFPIGYENPDENALQKTIRATNISELFTKRPNFIGGNQVFGIPPEPKRLEGNFYLDPKWNKASILLYRDFEVLEGYYARYNISTNTFELRMDAEDGVTTLPGLRVQNIVWVDEDANVPRYFVNGMDLKDSGIPISGFFEVLVDGEMPLVRRTIASIRASNYNEALMVGERNDQIKKRNTYYYLKDKNIHKVPSKRKKIVSIFEGKEDEMEKFIKENSINLKTPSGLFVLFTQYNSMFEGYEPLIPKLLDE</sequence>
<evidence type="ECO:0000313" key="2">
    <source>
        <dbReference type="Proteomes" id="UP000238157"/>
    </source>
</evidence>
<dbReference type="SUPFAM" id="SSF49464">
    <property type="entry name" value="Carboxypeptidase regulatory domain-like"/>
    <property type="match status" value="1"/>
</dbReference>
<dbReference type="EMBL" id="PVTR01000001">
    <property type="protein sequence ID" value="PRY90512.1"/>
    <property type="molecule type" value="Genomic_DNA"/>
</dbReference>
<evidence type="ECO:0008006" key="3">
    <source>
        <dbReference type="Google" id="ProtNLM"/>
    </source>
</evidence>
<comment type="caution">
    <text evidence="1">The sequence shown here is derived from an EMBL/GenBank/DDBJ whole genome shotgun (WGS) entry which is preliminary data.</text>
</comment>
<dbReference type="AlphaFoldDB" id="A0A2T0WUX8"/>